<dbReference type="EMBL" id="ML978066">
    <property type="protein sequence ID" value="KAF2022224.1"/>
    <property type="molecule type" value="Genomic_DNA"/>
</dbReference>
<gene>
    <name evidence="1" type="ORF">BU24DRAFT_405110</name>
</gene>
<sequence length="539" mass="62076">MSSIPAALHLIEESSKCYLLIIPVEVRLMIYEYYLGDDGYTFDFESRRLRDSSDRPVDVSLMFTCSTIAGEMDGLPFKLNTLSFTTGYSESTTTTAYLYNELLHEIHSLEFYVLTRAWACVKKEAIDSISAQFPESQDILNTLREVKSGANFIKVLLPAYHDLRCSQTKQEYTLLIRALLDAISINPNFNSVISDLSKYYKQGVCWENEVMPDPLYPWHGEYQEFRNLLRVPWSIPSNETIVQMANEIKLSDRCLNVTSNFKKNRFSAAAVTIEFLGALKPRIRKHIRKIIVHEDHMSHCNPACHVEGFIHFCIENPKLRIERRLSIWRNVMLGSHRSEDGFYPSVVPANIVPMSLTPWLVDAARLKSRGMPDDSFSLVLDCDGAPEHSASLIRDTIHRYVAWQATYDKAHENFYSKDEATTSAYYPAMFCRELPKVWKDAIEHPENSIIRFNFDLGTMEQPAVRPLNFIQPSSSGEALVDATEWMSEIDYDNELIKPPPQMGSWYELSEYENTLSMRCLENRPFQALESRWWLDEPAA</sequence>
<dbReference type="Proteomes" id="UP000799778">
    <property type="component" value="Unassembled WGS sequence"/>
</dbReference>
<evidence type="ECO:0000313" key="1">
    <source>
        <dbReference type="EMBL" id="KAF2022224.1"/>
    </source>
</evidence>
<evidence type="ECO:0000313" key="2">
    <source>
        <dbReference type="Proteomes" id="UP000799778"/>
    </source>
</evidence>
<dbReference type="OrthoDB" id="5062850at2759"/>
<dbReference type="AlphaFoldDB" id="A0A6A5YC56"/>
<keyword evidence="2" id="KW-1185">Reference proteome</keyword>
<reference evidence="1" key="1">
    <citation type="journal article" date="2020" name="Stud. Mycol.">
        <title>101 Dothideomycetes genomes: a test case for predicting lifestyles and emergence of pathogens.</title>
        <authorList>
            <person name="Haridas S."/>
            <person name="Albert R."/>
            <person name="Binder M."/>
            <person name="Bloem J."/>
            <person name="Labutti K."/>
            <person name="Salamov A."/>
            <person name="Andreopoulos B."/>
            <person name="Baker S."/>
            <person name="Barry K."/>
            <person name="Bills G."/>
            <person name="Bluhm B."/>
            <person name="Cannon C."/>
            <person name="Castanera R."/>
            <person name="Culley D."/>
            <person name="Daum C."/>
            <person name="Ezra D."/>
            <person name="Gonzalez J."/>
            <person name="Henrissat B."/>
            <person name="Kuo A."/>
            <person name="Liang C."/>
            <person name="Lipzen A."/>
            <person name="Lutzoni F."/>
            <person name="Magnuson J."/>
            <person name="Mondo S."/>
            <person name="Nolan M."/>
            <person name="Ohm R."/>
            <person name="Pangilinan J."/>
            <person name="Park H.-J."/>
            <person name="Ramirez L."/>
            <person name="Alfaro M."/>
            <person name="Sun H."/>
            <person name="Tritt A."/>
            <person name="Yoshinaga Y."/>
            <person name="Zwiers L.-H."/>
            <person name="Turgeon B."/>
            <person name="Goodwin S."/>
            <person name="Spatafora J."/>
            <person name="Crous P."/>
            <person name="Grigoriev I."/>
        </authorList>
    </citation>
    <scope>NUCLEOTIDE SEQUENCE</scope>
    <source>
        <strain evidence="1">CBS 175.79</strain>
    </source>
</reference>
<proteinExistence type="predicted"/>
<protein>
    <submittedName>
        <fullName evidence="1">Uncharacterized protein</fullName>
    </submittedName>
</protein>
<organism evidence="1 2">
    <name type="scientific">Aaosphaeria arxii CBS 175.79</name>
    <dbReference type="NCBI Taxonomy" id="1450172"/>
    <lineage>
        <taxon>Eukaryota</taxon>
        <taxon>Fungi</taxon>
        <taxon>Dikarya</taxon>
        <taxon>Ascomycota</taxon>
        <taxon>Pezizomycotina</taxon>
        <taxon>Dothideomycetes</taxon>
        <taxon>Pleosporomycetidae</taxon>
        <taxon>Pleosporales</taxon>
        <taxon>Pleosporales incertae sedis</taxon>
        <taxon>Aaosphaeria</taxon>
    </lineage>
</organism>
<accession>A0A6A5YC56</accession>
<dbReference type="RefSeq" id="XP_033390563.1">
    <property type="nucleotide sequence ID" value="XM_033525683.1"/>
</dbReference>
<name>A0A6A5YC56_9PLEO</name>
<dbReference type="GeneID" id="54283080"/>